<dbReference type="PROSITE" id="PS50267">
    <property type="entry name" value="NA_NEUROTRAN_SYMP_3"/>
    <property type="match status" value="1"/>
</dbReference>
<evidence type="ECO:0000256" key="5">
    <source>
        <dbReference type="ARBA" id="ARBA00023136"/>
    </source>
</evidence>
<evidence type="ECO:0000313" key="7">
    <source>
        <dbReference type="EMBL" id="AYO31509.1"/>
    </source>
</evidence>
<dbReference type="PANTHER" id="PTHR42948:SF1">
    <property type="entry name" value="TRANSPORTER"/>
    <property type="match status" value="1"/>
</dbReference>
<dbReference type="NCBIfam" id="NF037979">
    <property type="entry name" value="Na_transp"/>
    <property type="match status" value="1"/>
</dbReference>
<dbReference type="CDD" id="cd10336">
    <property type="entry name" value="SLC6sbd_Tyt1-Like"/>
    <property type="match status" value="1"/>
</dbReference>
<keyword evidence="8" id="KW-1185">Reference proteome</keyword>
<reference evidence="7 8" key="1">
    <citation type="submission" date="2018-10" db="EMBL/GenBank/DDBJ databases">
        <authorList>
            <person name="Zhang X."/>
        </authorList>
    </citation>
    <scope>NUCLEOTIDE SEQUENCE [LARGE SCALE GENOMIC DNA]</scope>
    <source>
        <strain evidence="7 8">SK-G1</strain>
    </source>
</reference>
<dbReference type="InterPro" id="IPR000175">
    <property type="entry name" value="Na/ntran_symport"/>
</dbReference>
<keyword evidence="5 6" id="KW-0472">Membrane</keyword>
<dbReference type="Pfam" id="PF00209">
    <property type="entry name" value="SNF"/>
    <property type="match status" value="2"/>
</dbReference>
<dbReference type="SUPFAM" id="SSF161070">
    <property type="entry name" value="SNF-like"/>
    <property type="match status" value="1"/>
</dbReference>
<organism evidence="7 8">
    <name type="scientific">Biomaibacter acetigenes</name>
    <dbReference type="NCBI Taxonomy" id="2316383"/>
    <lineage>
        <taxon>Bacteria</taxon>
        <taxon>Bacillati</taxon>
        <taxon>Bacillota</taxon>
        <taxon>Clostridia</taxon>
        <taxon>Thermosediminibacterales</taxon>
        <taxon>Tepidanaerobacteraceae</taxon>
        <taxon>Biomaibacter</taxon>
    </lineage>
</organism>
<proteinExistence type="predicted"/>
<dbReference type="AlphaFoldDB" id="A0A3G2R7X9"/>
<keyword evidence="2" id="KW-0813">Transport</keyword>
<dbReference type="GO" id="GO:0016020">
    <property type="term" value="C:membrane"/>
    <property type="evidence" value="ECO:0007669"/>
    <property type="project" value="UniProtKB-SubCell"/>
</dbReference>
<dbReference type="PANTHER" id="PTHR42948">
    <property type="entry name" value="TRANSPORTER"/>
    <property type="match status" value="1"/>
</dbReference>
<name>A0A3G2R7X9_9FIRM</name>
<evidence type="ECO:0000256" key="2">
    <source>
        <dbReference type="ARBA" id="ARBA00022448"/>
    </source>
</evidence>
<gene>
    <name evidence="7" type="ORF">D2962_13695</name>
</gene>
<evidence type="ECO:0000313" key="8">
    <source>
        <dbReference type="Proteomes" id="UP000280960"/>
    </source>
</evidence>
<feature type="transmembrane region" description="Helical" evidence="6">
    <location>
        <begin position="12"/>
        <end position="29"/>
    </location>
</feature>
<dbReference type="RefSeq" id="WP_122015302.1">
    <property type="nucleotide sequence ID" value="NZ_CP033169.1"/>
</dbReference>
<evidence type="ECO:0000256" key="1">
    <source>
        <dbReference type="ARBA" id="ARBA00004141"/>
    </source>
</evidence>
<feature type="transmembrane region" description="Helical" evidence="6">
    <location>
        <begin position="415"/>
        <end position="436"/>
    </location>
</feature>
<accession>A0A3G2R7X9</accession>
<dbReference type="Proteomes" id="UP000280960">
    <property type="component" value="Chromosome"/>
</dbReference>
<feature type="transmembrane region" description="Helical" evidence="6">
    <location>
        <begin position="456"/>
        <end position="476"/>
    </location>
</feature>
<feature type="transmembrane region" description="Helical" evidence="6">
    <location>
        <begin position="347"/>
        <end position="364"/>
    </location>
</feature>
<feature type="transmembrane region" description="Helical" evidence="6">
    <location>
        <begin position="217"/>
        <end position="238"/>
    </location>
</feature>
<keyword evidence="3 6" id="KW-0812">Transmembrane</keyword>
<dbReference type="InterPro" id="IPR047218">
    <property type="entry name" value="YocR/YhdH-like"/>
</dbReference>
<dbReference type="KEGG" id="bacg:D2962_13695"/>
<feature type="transmembrane region" description="Helical" evidence="6">
    <location>
        <begin position="173"/>
        <end position="197"/>
    </location>
</feature>
<dbReference type="InterPro" id="IPR037272">
    <property type="entry name" value="SNS_sf"/>
</dbReference>
<feature type="transmembrane region" description="Helical" evidence="6">
    <location>
        <begin position="86"/>
        <end position="111"/>
    </location>
</feature>
<keyword evidence="4 6" id="KW-1133">Transmembrane helix</keyword>
<sequence>MAEKREQWGSRLGFILASLGMAVGTGNIWRFPRVAGTNDGGAFLIAYLVANLIWAVPLLMMEMVMGKTTRLGTIGSFRDFIGRKSAWLGAWVGFTCLGIMFYYAVIMGWALRYFVYAVSGVIKAGVDSEALWNGFIGNPSQTILFHFIAILIGGLIVYRGVQGGLEKANKIMIPALFISLIIAAVWAIAKPGAILGLEYLFVPKWASLGKADVWLNAFTQSAWSTGAGWALIATYAVYMKENEDIGVNSFMIVLGDASAAILAGMCVLPTVFALSATPDAAMEALKAGNTGLTFIYLAKLFPTMPGGQLVAAIFFLALTLAALSSLLPMIEVGVRNFMDAGYDRKKATIIISIGGFLLGVPSAYSVEFLNNQDMVWGVGLLISGLIYAYAAYNHGIDRVRNEVINKTSDIYVGKWWNYCIGLFPVMFAIIFGWWVWQSYTWYPDTWWNPLETYSPGTMVVQWVVSAVIWIILNNWLAGWIKGSSPQLEALNVGAGIKEGK</sequence>
<feature type="transmembrane region" description="Helical" evidence="6">
    <location>
        <begin position="143"/>
        <end position="161"/>
    </location>
</feature>
<dbReference type="PRINTS" id="PR00176">
    <property type="entry name" value="NANEUSMPORT"/>
</dbReference>
<comment type="subcellular location">
    <subcellularLocation>
        <location evidence="1">Membrane</location>
        <topology evidence="1">Multi-pass membrane protein</topology>
    </subcellularLocation>
</comment>
<feature type="transmembrane region" description="Helical" evidence="6">
    <location>
        <begin position="41"/>
        <end position="65"/>
    </location>
</feature>
<protein>
    <submittedName>
        <fullName evidence="7">Sodium-dependent transporter</fullName>
    </submittedName>
</protein>
<feature type="transmembrane region" description="Helical" evidence="6">
    <location>
        <begin position="309"/>
        <end position="327"/>
    </location>
</feature>
<dbReference type="EMBL" id="CP033169">
    <property type="protein sequence ID" value="AYO31509.1"/>
    <property type="molecule type" value="Genomic_DNA"/>
</dbReference>
<feature type="transmembrane region" description="Helical" evidence="6">
    <location>
        <begin position="376"/>
        <end position="394"/>
    </location>
</feature>
<feature type="transmembrane region" description="Helical" evidence="6">
    <location>
        <begin position="250"/>
        <end position="272"/>
    </location>
</feature>
<evidence type="ECO:0000256" key="4">
    <source>
        <dbReference type="ARBA" id="ARBA00022989"/>
    </source>
</evidence>
<evidence type="ECO:0000256" key="3">
    <source>
        <dbReference type="ARBA" id="ARBA00022692"/>
    </source>
</evidence>
<evidence type="ECO:0000256" key="6">
    <source>
        <dbReference type="SAM" id="Phobius"/>
    </source>
</evidence>